<dbReference type="Pfam" id="PF13649">
    <property type="entry name" value="Methyltransf_25"/>
    <property type="match status" value="1"/>
</dbReference>
<keyword evidence="3" id="KW-0489">Methyltransferase</keyword>
<evidence type="ECO:0000256" key="1">
    <source>
        <dbReference type="ARBA" id="ARBA00022679"/>
    </source>
</evidence>
<dbReference type="Gene3D" id="3.40.50.150">
    <property type="entry name" value="Vaccinia Virus protein VP39"/>
    <property type="match status" value="1"/>
</dbReference>
<dbReference type="Gene3D" id="2.20.25.110">
    <property type="entry name" value="S-adenosyl-L-methionine-dependent methyltransferases"/>
    <property type="match status" value="1"/>
</dbReference>
<dbReference type="GO" id="GO:0008168">
    <property type="term" value="F:methyltransferase activity"/>
    <property type="evidence" value="ECO:0007669"/>
    <property type="project" value="UniProtKB-KW"/>
</dbReference>
<dbReference type="PANTHER" id="PTHR43861">
    <property type="entry name" value="TRANS-ACONITATE 2-METHYLTRANSFERASE-RELATED"/>
    <property type="match status" value="1"/>
</dbReference>
<sequence>MESGSAYTSFAAVYDKFMDNVPYEEWCAYLTGLLRDYGCRDCLLADLGCGTGSLTELLSEAGYDMIGIDQSEEMLEIAMEKRAESGRDILYLLQDMREFELFGTVGGIVSICDSMNYITSYEELVEVFRLVNNYLDPGGIFIFDFNTWYKYQELLGDKTIAENRENESFIWDNYFDEESGINEYQLAIFVKADSAFGEGRGEGVSLYHKYEEIHYQKAYTLAEFQGALMEAGMEFVDAYDAFTREPPGEESERVYVVARERGKKICV</sequence>
<evidence type="ECO:0000313" key="4">
    <source>
        <dbReference type="Proteomes" id="UP001299265"/>
    </source>
</evidence>
<evidence type="ECO:0000259" key="2">
    <source>
        <dbReference type="Pfam" id="PF13649"/>
    </source>
</evidence>
<feature type="domain" description="Methyltransferase" evidence="2">
    <location>
        <begin position="46"/>
        <end position="139"/>
    </location>
</feature>
<dbReference type="AlphaFoldDB" id="A0AAP2RKU0"/>
<dbReference type="CDD" id="cd02440">
    <property type="entry name" value="AdoMet_MTases"/>
    <property type="match status" value="1"/>
</dbReference>
<organism evidence="3 4">
    <name type="scientific">Lientehia hominis</name>
    <dbReference type="NCBI Taxonomy" id="2897778"/>
    <lineage>
        <taxon>Bacteria</taxon>
        <taxon>Bacillati</taxon>
        <taxon>Bacillota</taxon>
        <taxon>Clostridia</taxon>
        <taxon>Lachnospirales</taxon>
        <taxon>Lachnospiraceae</taxon>
        <taxon>Lientehia</taxon>
    </lineage>
</organism>
<comment type="caution">
    <text evidence="3">The sequence shown here is derived from an EMBL/GenBank/DDBJ whole genome shotgun (WGS) entry which is preliminary data.</text>
</comment>
<keyword evidence="1" id="KW-0808">Transferase</keyword>
<protein>
    <submittedName>
        <fullName evidence="3">Class I SAM-dependent methyltransferase</fullName>
    </submittedName>
</protein>
<accession>A0AAP2RKU0</accession>
<reference evidence="3 4" key="1">
    <citation type="submission" date="2021-11" db="EMBL/GenBank/DDBJ databases">
        <title>Lacrimispora sp. nov. NSJ-141 isolated from human feces.</title>
        <authorList>
            <person name="Abdugheni R."/>
        </authorList>
    </citation>
    <scope>NUCLEOTIDE SEQUENCE [LARGE SCALE GENOMIC DNA]</scope>
    <source>
        <strain evidence="3 4">NSJ-141</strain>
    </source>
</reference>
<dbReference type="GO" id="GO:0032259">
    <property type="term" value="P:methylation"/>
    <property type="evidence" value="ECO:0007669"/>
    <property type="project" value="UniProtKB-KW"/>
</dbReference>
<dbReference type="InterPro" id="IPR029063">
    <property type="entry name" value="SAM-dependent_MTases_sf"/>
</dbReference>
<dbReference type="SUPFAM" id="SSF53335">
    <property type="entry name" value="S-adenosyl-L-methionine-dependent methyltransferases"/>
    <property type="match status" value="1"/>
</dbReference>
<dbReference type="InterPro" id="IPR041698">
    <property type="entry name" value="Methyltransf_25"/>
</dbReference>
<name>A0AAP2RKU0_9FIRM</name>
<dbReference type="Proteomes" id="UP001299265">
    <property type="component" value="Unassembled WGS sequence"/>
</dbReference>
<keyword evidence="4" id="KW-1185">Reference proteome</keyword>
<dbReference type="EMBL" id="JAJNOR010000008">
    <property type="protein sequence ID" value="MCD2493429.1"/>
    <property type="molecule type" value="Genomic_DNA"/>
</dbReference>
<proteinExistence type="predicted"/>
<evidence type="ECO:0000313" key="3">
    <source>
        <dbReference type="EMBL" id="MCD2493429.1"/>
    </source>
</evidence>
<gene>
    <name evidence="3" type="ORF">LQE92_12470</name>
</gene>
<dbReference type="RefSeq" id="WP_231063284.1">
    <property type="nucleotide sequence ID" value="NZ_JAJNOR010000008.1"/>
</dbReference>